<accession>A0A6L9MN65</accession>
<comment type="caution">
    <text evidence="1">The sequence shown here is derived from an EMBL/GenBank/DDBJ whole genome shotgun (WGS) entry which is preliminary data.</text>
</comment>
<organism evidence="1 2">
    <name type="scientific">Aurantimonas aggregata</name>
    <dbReference type="NCBI Taxonomy" id="2047720"/>
    <lineage>
        <taxon>Bacteria</taxon>
        <taxon>Pseudomonadati</taxon>
        <taxon>Pseudomonadota</taxon>
        <taxon>Alphaproteobacteria</taxon>
        <taxon>Hyphomicrobiales</taxon>
        <taxon>Aurantimonadaceae</taxon>
        <taxon>Aurantimonas</taxon>
    </lineage>
</organism>
<gene>
    <name evidence="1" type="ORF">GTW51_21075</name>
</gene>
<keyword evidence="2" id="KW-1185">Reference proteome</keyword>
<sequence length="99" mass="11017">MTPLLIVALPDDQAPNVWWASDHYVISATSRLHETLAFDEACRRYAELHGEAHFFETQAAALAWADGYLGPRFLEVRAEIARAPRTPPPDFVLSDGKPA</sequence>
<dbReference type="Proteomes" id="UP000476332">
    <property type="component" value="Unassembled WGS sequence"/>
</dbReference>
<evidence type="ECO:0000313" key="1">
    <source>
        <dbReference type="EMBL" id="NDV89165.1"/>
    </source>
</evidence>
<proteinExistence type="predicted"/>
<name>A0A6L9MN65_9HYPH</name>
<dbReference type="RefSeq" id="WP_163046018.1">
    <property type="nucleotide sequence ID" value="NZ_JAAAMJ010000030.1"/>
</dbReference>
<reference evidence="1 2" key="1">
    <citation type="submission" date="2020-01" db="EMBL/GenBank/DDBJ databases">
        <title>Genomes of bacteria type strains.</title>
        <authorList>
            <person name="Chen J."/>
            <person name="Zhu S."/>
            <person name="Chen J."/>
        </authorList>
    </citation>
    <scope>NUCLEOTIDE SEQUENCE [LARGE SCALE GENOMIC DNA]</scope>
    <source>
        <strain evidence="1 2">KCTC 52919</strain>
    </source>
</reference>
<evidence type="ECO:0000313" key="2">
    <source>
        <dbReference type="Proteomes" id="UP000476332"/>
    </source>
</evidence>
<dbReference type="AlphaFoldDB" id="A0A6L9MN65"/>
<protein>
    <submittedName>
        <fullName evidence="1">Uncharacterized protein</fullName>
    </submittedName>
</protein>
<dbReference type="EMBL" id="JAAAMJ010000030">
    <property type="protein sequence ID" value="NDV89165.1"/>
    <property type="molecule type" value="Genomic_DNA"/>
</dbReference>